<keyword evidence="5" id="KW-0804">Transcription</keyword>
<dbReference type="Pfam" id="PF07638">
    <property type="entry name" value="Sigma70_ECF"/>
    <property type="match status" value="1"/>
</dbReference>
<evidence type="ECO:0000256" key="4">
    <source>
        <dbReference type="ARBA" id="ARBA00023125"/>
    </source>
</evidence>
<dbReference type="AlphaFoldDB" id="S7VTF0"/>
<dbReference type="InterPro" id="IPR053812">
    <property type="entry name" value="HTH_Sigma70_ECF-like"/>
</dbReference>
<dbReference type="STRING" id="641526.ADIWIN_1772"/>
<dbReference type="InterPro" id="IPR013324">
    <property type="entry name" value="RNA_pol_sigma_r3/r4-like"/>
</dbReference>
<accession>S7VTF0</accession>
<evidence type="ECO:0000256" key="3">
    <source>
        <dbReference type="ARBA" id="ARBA00023082"/>
    </source>
</evidence>
<evidence type="ECO:0000313" key="8">
    <source>
        <dbReference type="Proteomes" id="UP000014962"/>
    </source>
</evidence>
<evidence type="ECO:0000259" key="6">
    <source>
        <dbReference type="Pfam" id="PF07638"/>
    </source>
</evidence>
<reference evidence="7 8" key="1">
    <citation type="journal article" date="2013" name="Genome Announc.">
        <title>Draft Genome Sequence of Winogradskyella psychrotolerans RS-3T, Isolated from the Marine Transect of Kongsfjorden, Ny-Alesund, Svalbard, Arctic Ocean.</title>
        <authorList>
            <person name="Kumar Pinnaka A."/>
            <person name="Ara S."/>
            <person name="Singh A."/>
            <person name="Shivaji S."/>
        </authorList>
    </citation>
    <scope>NUCLEOTIDE SEQUENCE [LARGE SCALE GENOMIC DNA]</scope>
    <source>
        <strain evidence="7 8">RS-3</strain>
    </source>
</reference>
<evidence type="ECO:0000313" key="7">
    <source>
        <dbReference type="EMBL" id="EPR73341.1"/>
    </source>
</evidence>
<sequence>MENHFVEALKHNDEQIIKELYDNYRNSFLGFSKKYNIAKADSLDIYQEAFLAMRKHAISGKLLEVNSSFKTYLFGIGKHLIYKKLKEYASKRSYEQVLHKVESDYEEIVIESPDKLTKEQELLRHYFKQLGNSCQQMLTLSFYRGLTNEEIATLEGYENEAVVRSQKSRCLKTLKNLIKNPPK</sequence>
<dbReference type="Gene3D" id="1.10.10.10">
    <property type="entry name" value="Winged helix-like DNA-binding domain superfamily/Winged helix DNA-binding domain"/>
    <property type="match status" value="1"/>
</dbReference>
<keyword evidence="3" id="KW-0731">Sigma factor</keyword>
<dbReference type="Proteomes" id="UP000014962">
    <property type="component" value="Unassembled WGS sequence"/>
</dbReference>
<dbReference type="GO" id="GO:0006352">
    <property type="term" value="P:DNA-templated transcription initiation"/>
    <property type="evidence" value="ECO:0007669"/>
    <property type="project" value="InterPro"/>
</dbReference>
<dbReference type="eggNOG" id="COG1595">
    <property type="taxonomic scope" value="Bacteria"/>
</dbReference>
<evidence type="ECO:0000256" key="5">
    <source>
        <dbReference type="ARBA" id="ARBA00023163"/>
    </source>
</evidence>
<dbReference type="InterPro" id="IPR013325">
    <property type="entry name" value="RNA_pol_sigma_r2"/>
</dbReference>
<dbReference type="GO" id="GO:0016987">
    <property type="term" value="F:sigma factor activity"/>
    <property type="evidence" value="ECO:0007669"/>
    <property type="project" value="UniProtKB-KW"/>
</dbReference>
<dbReference type="GO" id="GO:0003677">
    <property type="term" value="F:DNA binding"/>
    <property type="evidence" value="ECO:0007669"/>
    <property type="project" value="UniProtKB-KW"/>
</dbReference>
<protein>
    <recommendedName>
        <fullName evidence="6">RNA polymerase sigma-70 ECF-like HTH domain-containing protein</fullName>
    </recommendedName>
</protein>
<keyword evidence="8" id="KW-1185">Reference proteome</keyword>
<feature type="domain" description="RNA polymerase sigma-70 ECF-like HTH" evidence="6">
    <location>
        <begin position="46"/>
        <end position="164"/>
    </location>
</feature>
<name>S7VTF0_9FLAO</name>
<dbReference type="Gene3D" id="1.10.1740.10">
    <property type="match status" value="1"/>
</dbReference>
<dbReference type="SUPFAM" id="SSF88659">
    <property type="entry name" value="Sigma3 and sigma4 domains of RNA polymerase sigma factors"/>
    <property type="match status" value="1"/>
</dbReference>
<dbReference type="InterPro" id="IPR014284">
    <property type="entry name" value="RNA_pol_sigma-70_dom"/>
</dbReference>
<dbReference type="OrthoDB" id="1099849at2"/>
<dbReference type="RefSeq" id="WP_020898251.1">
    <property type="nucleotide sequence ID" value="NZ_ATMR01000094.1"/>
</dbReference>
<evidence type="ECO:0000256" key="2">
    <source>
        <dbReference type="ARBA" id="ARBA00023015"/>
    </source>
</evidence>
<gene>
    <name evidence="7" type="ORF">ADIWIN_1772</name>
</gene>
<dbReference type="InterPro" id="IPR036388">
    <property type="entry name" value="WH-like_DNA-bd_sf"/>
</dbReference>
<organism evidence="7 8">
    <name type="scientific">Winogradskyella psychrotolerans RS-3</name>
    <dbReference type="NCBI Taxonomy" id="641526"/>
    <lineage>
        <taxon>Bacteria</taxon>
        <taxon>Pseudomonadati</taxon>
        <taxon>Bacteroidota</taxon>
        <taxon>Flavobacteriia</taxon>
        <taxon>Flavobacteriales</taxon>
        <taxon>Flavobacteriaceae</taxon>
        <taxon>Winogradskyella</taxon>
    </lineage>
</organism>
<evidence type="ECO:0000256" key="1">
    <source>
        <dbReference type="ARBA" id="ARBA00010641"/>
    </source>
</evidence>
<dbReference type="EMBL" id="ATMR01000094">
    <property type="protein sequence ID" value="EPR73341.1"/>
    <property type="molecule type" value="Genomic_DNA"/>
</dbReference>
<dbReference type="PANTHER" id="PTHR43133:SF8">
    <property type="entry name" value="RNA POLYMERASE SIGMA FACTOR HI_1459-RELATED"/>
    <property type="match status" value="1"/>
</dbReference>
<keyword evidence="4" id="KW-0238">DNA-binding</keyword>
<comment type="caution">
    <text evidence="7">The sequence shown here is derived from an EMBL/GenBank/DDBJ whole genome shotgun (WGS) entry which is preliminary data.</text>
</comment>
<keyword evidence="2" id="KW-0805">Transcription regulation</keyword>
<proteinExistence type="inferred from homology"/>
<dbReference type="NCBIfam" id="TIGR02937">
    <property type="entry name" value="sigma70-ECF"/>
    <property type="match status" value="1"/>
</dbReference>
<dbReference type="SUPFAM" id="SSF88946">
    <property type="entry name" value="Sigma2 domain of RNA polymerase sigma factors"/>
    <property type="match status" value="1"/>
</dbReference>
<dbReference type="PANTHER" id="PTHR43133">
    <property type="entry name" value="RNA POLYMERASE ECF-TYPE SIGMA FACTO"/>
    <property type="match status" value="1"/>
</dbReference>
<dbReference type="InterPro" id="IPR039425">
    <property type="entry name" value="RNA_pol_sigma-70-like"/>
</dbReference>
<comment type="similarity">
    <text evidence="1">Belongs to the sigma-70 factor family. ECF subfamily.</text>
</comment>